<evidence type="ECO:0000313" key="1">
    <source>
        <dbReference type="EMBL" id="KAJ6339710.1"/>
    </source>
</evidence>
<evidence type="ECO:0000313" key="2">
    <source>
        <dbReference type="Proteomes" id="UP001141253"/>
    </source>
</evidence>
<reference evidence="1" key="2">
    <citation type="journal article" date="2023" name="Int. J. Mol. Sci.">
        <title>De Novo Assembly and Annotation of 11 Diverse Shrub Willow (Salix) Genomes Reveals Novel Gene Organization in Sex-Linked Regions.</title>
        <authorList>
            <person name="Hyden B."/>
            <person name="Feng K."/>
            <person name="Yates T.B."/>
            <person name="Jawdy S."/>
            <person name="Cereghino C."/>
            <person name="Smart L.B."/>
            <person name="Muchero W."/>
        </authorList>
    </citation>
    <scope>NUCLEOTIDE SEQUENCE</scope>
    <source>
        <tissue evidence="1">Shoot tip</tissue>
    </source>
</reference>
<dbReference type="EMBL" id="JAPFFI010000020">
    <property type="protein sequence ID" value="KAJ6339710.1"/>
    <property type="molecule type" value="Genomic_DNA"/>
</dbReference>
<dbReference type="Proteomes" id="UP001141253">
    <property type="component" value="Chromosome 15W"/>
</dbReference>
<gene>
    <name evidence="1" type="ORF">OIU77_007619</name>
</gene>
<organism evidence="1 2">
    <name type="scientific">Salix suchowensis</name>
    <dbReference type="NCBI Taxonomy" id="1278906"/>
    <lineage>
        <taxon>Eukaryota</taxon>
        <taxon>Viridiplantae</taxon>
        <taxon>Streptophyta</taxon>
        <taxon>Embryophyta</taxon>
        <taxon>Tracheophyta</taxon>
        <taxon>Spermatophyta</taxon>
        <taxon>Magnoliopsida</taxon>
        <taxon>eudicotyledons</taxon>
        <taxon>Gunneridae</taxon>
        <taxon>Pentapetalae</taxon>
        <taxon>rosids</taxon>
        <taxon>fabids</taxon>
        <taxon>Malpighiales</taxon>
        <taxon>Salicaceae</taxon>
        <taxon>Saliceae</taxon>
        <taxon>Salix</taxon>
    </lineage>
</organism>
<name>A0ABQ9AJ15_9ROSI</name>
<comment type="caution">
    <text evidence="1">The sequence shown here is derived from an EMBL/GenBank/DDBJ whole genome shotgun (WGS) entry which is preliminary data.</text>
</comment>
<reference evidence="1" key="1">
    <citation type="submission" date="2022-10" db="EMBL/GenBank/DDBJ databases">
        <authorList>
            <person name="Hyden B.L."/>
            <person name="Feng K."/>
            <person name="Yates T."/>
            <person name="Jawdy S."/>
            <person name="Smart L.B."/>
            <person name="Muchero W."/>
        </authorList>
    </citation>
    <scope>NUCLEOTIDE SEQUENCE</scope>
    <source>
        <tissue evidence="1">Shoot tip</tissue>
    </source>
</reference>
<proteinExistence type="predicted"/>
<sequence length="30" mass="3539">MMRINFVSVSQQPNRVGRSKWKHCNLCTAF</sequence>
<accession>A0ABQ9AJ15</accession>
<keyword evidence="2" id="KW-1185">Reference proteome</keyword>
<protein>
    <submittedName>
        <fullName evidence="1">Uncharacterized protein</fullName>
    </submittedName>
</protein>